<dbReference type="PANTHER" id="PTHR43190">
    <property type="entry name" value="N-ACETYL-D-GLUCOSAMINE KINASE"/>
    <property type="match status" value="1"/>
</dbReference>
<accession>A0A9D1P6Q7</accession>
<reference evidence="2" key="1">
    <citation type="submission" date="2020-10" db="EMBL/GenBank/DDBJ databases">
        <authorList>
            <person name="Gilroy R."/>
        </authorList>
    </citation>
    <scope>NUCLEOTIDE SEQUENCE</scope>
    <source>
        <strain evidence="2">CHK183-6373</strain>
    </source>
</reference>
<feature type="domain" description="ATPase BadF/BadG/BcrA/BcrD type" evidence="1">
    <location>
        <begin position="9"/>
        <end position="271"/>
    </location>
</feature>
<reference evidence="2" key="2">
    <citation type="journal article" date="2021" name="PeerJ">
        <title>Extensive microbial diversity within the chicken gut microbiome revealed by metagenomics and culture.</title>
        <authorList>
            <person name="Gilroy R."/>
            <person name="Ravi A."/>
            <person name="Getino M."/>
            <person name="Pursley I."/>
            <person name="Horton D.L."/>
            <person name="Alikhan N.F."/>
            <person name="Baker D."/>
            <person name="Gharbi K."/>
            <person name="Hall N."/>
            <person name="Watson M."/>
            <person name="Adriaenssens E.M."/>
            <person name="Foster-Nyarko E."/>
            <person name="Jarju S."/>
            <person name="Secka A."/>
            <person name="Antonio M."/>
            <person name="Oren A."/>
            <person name="Chaudhuri R.R."/>
            <person name="La Ragione R."/>
            <person name="Hildebrand F."/>
            <person name="Pallen M.J."/>
        </authorList>
    </citation>
    <scope>NUCLEOTIDE SEQUENCE</scope>
    <source>
        <strain evidence="2">CHK183-6373</strain>
    </source>
</reference>
<dbReference type="AlphaFoldDB" id="A0A9D1P6Q7"/>
<evidence type="ECO:0000259" key="1">
    <source>
        <dbReference type="Pfam" id="PF01869"/>
    </source>
</evidence>
<dbReference type="SUPFAM" id="SSF53067">
    <property type="entry name" value="Actin-like ATPase domain"/>
    <property type="match status" value="2"/>
</dbReference>
<dbReference type="InterPro" id="IPR043129">
    <property type="entry name" value="ATPase_NBD"/>
</dbReference>
<dbReference type="InterPro" id="IPR052519">
    <property type="entry name" value="Euk-type_GlcNAc_Kinase"/>
</dbReference>
<protein>
    <recommendedName>
        <fullName evidence="1">ATPase BadF/BadG/BcrA/BcrD type domain-containing protein</fullName>
    </recommendedName>
</protein>
<proteinExistence type="predicted"/>
<comment type="caution">
    <text evidence="2">The sequence shown here is derived from an EMBL/GenBank/DDBJ whole genome shotgun (WGS) entry which is preliminary data.</text>
</comment>
<organism evidence="2 3">
    <name type="scientific">Candidatus Ornithocaccomicrobium faecavium</name>
    <dbReference type="NCBI Taxonomy" id="2840890"/>
    <lineage>
        <taxon>Bacteria</taxon>
        <taxon>Bacillati</taxon>
        <taxon>Bacillota</taxon>
        <taxon>Clostridia</taxon>
        <taxon>Candidatus Ornithocaccomicrobium</taxon>
    </lineage>
</organism>
<dbReference type="Pfam" id="PF01869">
    <property type="entry name" value="BcrAD_BadFG"/>
    <property type="match status" value="1"/>
</dbReference>
<dbReference type="InterPro" id="IPR002731">
    <property type="entry name" value="ATPase_BadF"/>
</dbReference>
<dbReference type="PANTHER" id="PTHR43190:SF3">
    <property type="entry name" value="N-ACETYL-D-GLUCOSAMINE KINASE"/>
    <property type="match status" value="1"/>
</dbReference>
<dbReference type="Gene3D" id="3.30.420.40">
    <property type="match status" value="2"/>
</dbReference>
<evidence type="ECO:0000313" key="3">
    <source>
        <dbReference type="Proteomes" id="UP000886884"/>
    </source>
</evidence>
<evidence type="ECO:0000313" key="2">
    <source>
        <dbReference type="EMBL" id="HIV27036.1"/>
    </source>
</evidence>
<name>A0A9D1P6Q7_9FIRM</name>
<dbReference type="Proteomes" id="UP000886884">
    <property type="component" value="Unassembled WGS sequence"/>
</dbReference>
<gene>
    <name evidence="2" type="ORF">IAA64_03630</name>
</gene>
<sequence length="317" mass="34042">MTLYAMALDTGGTKSFALIADLHKRVIAEAHFDGLGVAHDDACAALQPLEDAMERILREAALRAEEIGCVVVNLGGKNEQQMRSALHRIFPAAHVEVHRESSGVLAEQIGRAHGADAVLLAGTGAIAISYSSKGRFIADGWGANMGDRGSGYWIGERALQIALCALEERQPLSHFASMVTGRETPFTAQETGSALMCARDKVRERLFPLSRERVAAWCKMAAKYALEGDTALAALFAEAGRAMADTVERALCAVGLPDGVPLAMGGLTNCACLWQPAFEKRLGRALRIGGANLAYGALERAVEWQRRYAGCENSRRD</sequence>
<dbReference type="EMBL" id="DVOT01000063">
    <property type="protein sequence ID" value="HIV27036.1"/>
    <property type="molecule type" value="Genomic_DNA"/>
</dbReference>